<dbReference type="EMBL" id="CP001843">
    <property type="protein sequence ID" value="AEF85497.1"/>
    <property type="molecule type" value="Genomic_DNA"/>
</dbReference>
<keyword evidence="10" id="KW-1185">Reference proteome</keyword>
<dbReference type="InterPro" id="IPR050086">
    <property type="entry name" value="MetN_ABC_transporter-like"/>
</dbReference>
<comment type="subcellular location">
    <subcellularLocation>
        <location evidence="1">Cell membrane</location>
        <topology evidence="1">Peripheral membrane protein</topology>
    </subcellularLocation>
</comment>
<dbReference type="RefSeq" id="WP_015706941.1">
    <property type="nucleotide sequence ID" value="NC_015578.1"/>
</dbReference>
<dbReference type="eggNOG" id="COG1126">
    <property type="taxonomic scope" value="Bacteria"/>
</dbReference>
<organism evidence="9 10">
    <name type="scientific">Treponema primitia (strain ATCC BAA-887 / DSM 12427 / ZAS-2)</name>
    <dbReference type="NCBI Taxonomy" id="545694"/>
    <lineage>
        <taxon>Bacteria</taxon>
        <taxon>Pseudomonadati</taxon>
        <taxon>Spirochaetota</taxon>
        <taxon>Spirochaetia</taxon>
        <taxon>Spirochaetales</taxon>
        <taxon>Treponemataceae</taxon>
        <taxon>Treponema</taxon>
    </lineage>
</organism>
<gene>
    <name evidence="9" type="ordered locus">TREPR_3337</name>
</gene>
<dbReference type="InterPro" id="IPR027417">
    <property type="entry name" value="P-loop_NTPase"/>
</dbReference>
<accession>F5YK80</accession>
<dbReference type="OrthoDB" id="9805538at2"/>
<dbReference type="GO" id="GO:0005886">
    <property type="term" value="C:plasma membrane"/>
    <property type="evidence" value="ECO:0007669"/>
    <property type="project" value="UniProtKB-SubCell"/>
</dbReference>
<keyword evidence="5" id="KW-0547">Nucleotide-binding</keyword>
<evidence type="ECO:0000256" key="5">
    <source>
        <dbReference type="ARBA" id="ARBA00022741"/>
    </source>
</evidence>
<keyword evidence="6 9" id="KW-0067">ATP-binding</keyword>
<reference evidence="10" key="1">
    <citation type="submission" date="2009-12" db="EMBL/GenBank/DDBJ databases">
        <title>Complete sequence of Treponema primitia strain ZAS-2.</title>
        <authorList>
            <person name="Tetu S.G."/>
            <person name="Matson E."/>
            <person name="Ren Q."/>
            <person name="Seshadri R."/>
            <person name="Elbourne L."/>
            <person name="Hassan K.A."/>
            <person name="Durkin A."/>
            <person name="Radune D."/>
            <person name="Mohamoud Y."/>
            <person name="Shay R."/>
            <person name="Jin S."/>
            <person name="Zhang X."/>
            <person name="Lucey K."/>
            <person name="Ballor N.R."/>
            <person name="Ottesen E."/>
            <person name="Rosenthal R."/>
            <person name="Allen A."/>
            <person name="Leadbetter J.R."/>
            <person name="Paulsen I.T."/>
        </authorList>
    </citation>
    <scope>NUCLEOTIDE SEQUENCE [LARGE SCALE GENOMIC DNA]</scope>
    <source>
        <strain evidence="10">ATCC BAA-887 / DSM 12427 / ZAS-2</strain>
    </source>
</reference>
<dbReference type="CDD" id="cd03262">
    <property type="entry name" value="ABC_HisP_GlnQ"/>
    <property type="match status" value="1"/>
</dbReference>
<comment type="similarity">
    <text evidence="2">Belongs to the ABC transporter superfamily.</text>
</comment>
<evidence type="ECO:0000256" key="3">
    <source>
        <dbReference type="ARBA" id="ARBA00022448"/>
    </source>
</evidence>
<feature type="domain" description="ABC transporter" evidence="8">
    <location>
        <begin position="2"/>
        <end position="239"/>
    </location>
</feature>
<evidence type="ECO:0000256" key="2">
    <source>
        <dbReference type="ARBA" id="ARBA00005417"/>
    </source>
</evidence>
<evidence type="ECO:0000256" key="6">
    <source>
        <dbReference type="ARBA" id="ARBA00022840"/>
    </source>
</evidence>
<dbReference type="GO" id="GO:0005524">
    <property type="term" value="F:ATP binding"/>
    <property type="evidence" value="ECO:0007669"/>
    <property type="project" value="UniProtKB-KW"/>
</dbReference>
<dbReference type="SUPFAM" id="SSF52540">
    <property type="entry name" value="P-loop containing nucleoside triphosphate hydrolases"/>
    <property type="match status" value="1"/>
</dbReference>
<dbReference type="EC" id="3.6.3.-" evidence="9"/>
<dbReference type="InterPro" id="IPR003439">
    <property type="entry name" value="ABC_transporter-like_ATP-bd"/>
</dbReference>
<sequence>MIEIQNLKKSFGKLNVLKGIDLHVKEGEVVVLLGPSGSGKTTLLRCINFLEQADEGTLRIADKKVNLQYVSTKEILSLRRKTAMVFQNYDLFLNKTVLENVTEGLIVSRRMSKNEAIQIARQVLEQVGLKEKFTARPFQLSGGQQQRVGIARAVALNPRVILFDEPTSALDPEKVNEILELIKNVVKTGVTSVIVTHEMEFAFEIADKIVFMDEGEIVEQGTPQKVFGHPEFERTRQFLSRFTLTKQPEYFL</sequence>
<dbReference type="PROSITE" id="PS50893">
    <property type="entry name" value="ABC_TRANSPORTER_2"/>
    <property type="match status" value="1"/>
</dbReference>
<proteinExistence type="inferred from homology"/>
<dbReference type="PIRSF" id="PIRSF039085">
    <property type="entry name" value="ABC_ATPase_HisP"/>
    <property type="match status" value="1"/>
</dbReference>
<dbReference type="InterPro" id="IPR030679">
    <property type="entry name" value="ABC_ATPase_HisP-typ"/>
</dbReference>
<evidence type="ECO:0000256" key="7">
    <source>
        <dbReference type="ARBA" id="ARBA00023136"/>
    </source>
</evidence>
<dbReference type="Gene3D" id="3.40.50.300">
    <property type="entry name" value="P-loop containing nucleotide triphosphate hydrolases"/>
    <property type="match status" value="1"/>
</dbReference>
<dbReference type="PROSITE" id="PS00211">
    <property type="entry name" value="ABC_TRANSPORTER_1"/>
    <property type="match status" value="1"/>
</dbReference>
<dbReference type="HOGENOM" id="CLU_000604_1_22_12"/>
<evidence type="ECO:0000313" key="10">
    <source>
        <dbReference type="Proteomes" id="UP000009223"/>
    </source>
</evidence>
<evidence type="ECO:0000256" key="1">
    <source>
        <dbReference type="ARBA" id="ARBA00004202"/>
    </source>
</evidence>
<dbReference type="GO" id="GO:0016887">
    <property type="term" value="F:ATP hydrolysis activity"/>
    <property type="evidence" value="ECO:0007669"/>
    <property type="project" value="InterPro"/>
</dbReference>
<dbReference type="InterPro" id="IPR003593">
    <property type="entry name" value="AAA+_ATPase"/>
</dbReference>
<dbReference type="SMART" id="SM00382">
    <property type="entry name" value="AAA"/>
    <property type="match status" value="1"/>
</dbReference>
<keyword evidence="4" id="KW-1003">Cell membrane</keyword>
<dbReference type="GO" id="GO:0015424">
    <property type="term" value="F:ABC-type amino acid transporter activity"/>
    <property type="evidence" value="ECO:0007669"/>
    <property type="project" value="InterPro"/>
</dbReference>
<keyword evidence="7" id="KW-0472">Membrane</keyword>
<keyword evidence="9" id="KW-0378">Hydrolase</keyword>
<evidence type="ECO:0000313" key="9">
    <source>
        <dbReference type="EMBL" id="AEF85497.1"/>
    </source>
</evidence>
<name>F5YK80_TREPZ</name>
<dbReference type="PANTHER" id="PTHR43166">
    <property type="entry name" value="AMINO ACID IMPORT ATP-BINDING PROTEIN"/>
    <property type="match status" value="1"/>
</dbReference>
<protein>
    <submittedName>
        <fullName evidence="9">L-cystine import ATP-binding protein TcyN</fullName>
        <ecNumber evidence="9">3.6.3.-</ecNumber>
    </submittedName>
</protein>
<dbReference type="STRING" id="545694.TREPR_3337"/>
<evidence type="ECO:0000259" key="8">
    <source>
        <dbReference type="PROSITE" id="PS50893"/>
    </source>
</evidence>
<dbReference type="PANTHER" id="PTHR43166:SF35">
    <property type="entry name" value="L-CYSTINE IMPORT ATP-BINDING PROTEIN TCYN"/>
    <property type="match status" value="1"/>
</dbReference>
<dbReference type="Proteomes" id="UP000009223">
    <property type="component" value="Chromosome"/>
</dbReference>
<dbReference type="AlphaFoldDB" id="F5YK80"/>
<dbReference type="KEGG" id="tpi:TREPR_3337"/>
<evidence type="ECO:0000256" key="4">
    <source>
        <dbReference type="ARBA" id="ARBA00022475"/>
    </source>
</evidence>
<reference evidence="9 10" key="2">
    <citation type="journal article" date="2011" name="ISME J.">
        <title>RNA-seq reveals cooperative metabolic interactions between two termite-gut spirochete species in co-culture.</title>
        <authorList>
            <person name="Rosenthal A.Z."/>
            <person name="Matson E.G."/>
            <person name="Eldar A."/>
            <person name="Leadbetter J.R."/>
        </authorList>
    </citation>
    <scope>NUCLEOTIDE SEQUENCE [LARGE SCALE GENOMIC DNA]</scope>
    <source>
        <strain evidence="10">ATCC BAA-887 / DSM 12427 / ZAS-2</strain>
    </source>
</reference>
<dbReference type="InterPro" id="IPR017871">
    <property type="entry name" value="ABC_transporter-like_CS"/>
</dbReference>
<dbReference type="Pfam" id="PF00005">
    <property type="entry name" value="ABC_tran"/>
    <property type="match status" value="1"/>
</dbReference>
<keyword evidence="3" id="KW-0813">Transport</keyword>